<feature type="transmembrane region" description="Helical" evidence="5">
    <location>
        <begin position="288"/>
        <end position="307"/>
    </location>
</feature>
<dbReference type="SUPFAM" id="SSF103473">
    <property type="entry name" value="MFS general substrate transporter"/>
    <property type="match status" value="1"/>
</dbReference>
<feature type="transmembrane region" description="Helical" evidence="5">
    <location>
        <begin position="12"/>
        <end position="39"/>
    </location>
</feature>
<feature type="transmembrane region" description="Helical" evidence="5">
    <location>
        <begin position="319"/>
        <end position="339"/>
    </location>
</feature>
<dbReference type="Proteomes" id="UP001082899">
    <property type="component" value="Unassembled WGS sequence"/>
</dbReference>
<dbReference type="PANTHER" id="PTHR11662:SF399">
    <property type="entry name" value="FI19708P1-RELATED"/>
    <property type="match status" value="1"/>
</dbReference>
<feature type="transmembrane region" description="Helical" evidence="5">
    <location>
        <begin position="253"/>
        <end position="276"/>
    </location>
</feature>
<evidence type="ECO:0000256" key="4">
    <source>
        <dbReference type="ARBA" id="ARBA00023136"/>
    </source>
</evidence>
<protein>
    <submittedName>
        <fullName evidence="7">MFS transporter</fullName>
    </submittedName>
</protein>
<feature type="transmembrane region" description="Helical" evidence="5">
    <location>
        <begin position="144"/>
        <end position="163"/>
    </location>
</feature>
<keyword evidence="2 5" id="KW-0812">Transmembrane</keyword>
<dbReference type="Pfam" id="PF07690">
    <property type="entry name" value="MFS_1"/>
    <property type="match status" value="1"/>
</dbReference>
<dbReference type="InterPro" id="IPR036259">
    <property type="entry name" value="MFS_trans_sf"/>
</dbReference>
<keyword evidence="8" id="KW-1185">Reference proteome</keyword>
<comment type="subcellular location">
    <subcellularLocation>
        <location evidence="1">Membrane</location>
        <topology evidence="1">Multi-pass membrane protein</topology>
    </subcellularLocation>
</comment>
<proteinExistence type="predicted"/>
<accession>A0ABT3ZK47</accession>
<dbReference type="EMBL" id="JAPMXC010000001">
    <property type="protein sequence ID" value="MCY0386817.1"/>
    <property type="molecule type" value="Genomic_DNA"/>
</dbReference>
<sequence>MNRISTLTAKPVWMFALLYVGYMISYIDRSAIALALVHIGKDFHLGPAQLGVVLSSFYLSYALMQIPGGWLADRFGSKVVVSTAIILWSFFTILTGFAWSLTSLLVIRFVFGFGEGGYPPATLKGIAEAYPRAERPKMTGFMMSSNYVGSFLAPLIIAPLIIYAGWRQAFFLMGVAGILFAIVYLLTVRRTADDASQAIATTDRLDLKVDKKALLRMPLLWKILIVWFGLSLVNKGLDAWMPTYLLTARGLNLKTVGLLVPLPFITASIATASGGWLMTRCFDGREKYLMMGGCMLTGIFLYLMYHAQTIAGVIAFQSIVYFFKSFVFATAFALPAKVLGKRLIGTGTGMINFGGQMAGFVAPLVIGGLVSHYKSYDAAFLFLVAATAVATVVSMTIHAGKVAELQFANRSEA</sequence>
<gene>
    <name evidence="7" type="ORF">OVY01_06130</name>
</gene>
<dbReference type="InterPro" id="IPR050382">
    <property type="entry name" value="MFS_Na/Anion_cotransporter"/>
</dbReference>
<feature type="transmembrane region" description="Helical" evidence="5">
    <location>
        <begin position="169"/>
        <end position="187"/>
    </location>
</feature>
<keyword evidence="3 5" id="KW-1133">Transmembrane helix</keyword>
<dbReference type="RefSeq" id="WP_267846453.1">
    <property type="nucleotide sequence ID" value="NZ_JAPMXC010000001.1"/>
</dbReference>
<dbReference type="InterPro" id="IPR020846">
    <property type="entry name" value="MFS_dom"/>
</dbReference>
<keyword evidence="4 5" id="KW-0472">Membrane</keyword>
<reference evidence="7" key="1">
    <citation type="submission" date="2022-11" db="EMBL/GenBank/DDBJ databases">
        <title>Robbsia betulipollinis sp. nov., isolated from pollen of birch (Betula pendula).</title>
        <authorList>
            <person name="Shi H."/>
            <person name="Ambika Manirajan B."/>
            <person name="Ratering S."/>
            <person name="Geissler-Plaum R."/>
            <person name="Schnell S."/>
        </authorList>
    </citation>
    <scope>NUCLEOTIDE SEQUENCE</scope>
    <source>
        <strain evidence="7">Bb-Pol-6</strain>
    </source>
</reference>
<feature type="transmembrane region" description="Helical" evidence="5">
    <location>
        <begin position="379"/>
        <end position="400"/>
    </location>
</feature>
<evidence type="ECO:0000256" key="5">
    <source>
        <dbReference type="SAM" id="Phobius"/>
    </source>
</evidence>
<evidence type="ECO:0000313" key="8">
    <source>
        <dbReference type="Proteomes" id="UP001082899"/>
    </source>
</evidence>
<evidence type="ECO:0000256" key="3">
    <source>
        <dbReference type="ARBA" id="ARBA00022989"/>
    </source>
</evidence>
<feature type="domain" description="Major facilitator superfamily (MFS) profile" evidence="6">
    <location>
        <begin position="14"/>
        <end position="402"/>
    </location>
</feature>
<dbReference type="InterPro" id="IPR011701">
    <property type="entry name" value="MFS"/>
</dbReference>
<organism evidence="7 8">
    <name type="scientific">Robbsia betulipollinis</name>
    <dbReference type="NCBI Taxonomy" id="2981849"/>
    <lineage>
        <taxon>Bacteria</taxon>
        <taxon>Pseudomonadati</taxon>
        <taxon>Pseudomonadota</taxon>
        <taxon>Betaproteobacteria</taxon>
        <taxon>Burkholderiales</taxon>
        <taxon>Burkholderiaceae</taxon>
        <taxon>Robbsia</taxon>
    </lineage>
</organism>
<dbReference type="CDD" id="cd17319">
    <property type="entry name" value="MFS_ExuT_GudP_like"/>
    <property type="match status" value="1"/>
</dbReference>
<evidence type="ECO:0000256" key="2">
    <source>
        <dbReference type="ARBA" id="ARBA00022692"/>
    </source>
</evidence>
<evidence type="ECO:0000256" key="1">
    <source>
        <dbReference type="ARBA" id="ARBA00004141"/>
    </source>
</evidence>
<evidence type="ECO:0000259" key="6">
    <source>
        <dbReference type="PROSITE" id="PS50850"/>
    </source>
</evidence>
<feature type="transmembrane region" description="Helical" evidence="5">
    <location>
        <begin position="51"/>
        <end position="72"/>
    </location>
</feature>
<dbReference type="PROSITE" id="PS50850">
    <property type="entry name" value="MFS"/>
    <property type="match status" value="1"/>
</dbReference>
<feature type="transmembrane region" description="Helical" evidence="5">
    <location>
        <begin position="79"/>
        <end position="99"/>
    </location>
</feature>
<name>A0ABT3ZK47_9BURK</name>
<comment type="caution">
    <text evidence="7">The sequence shown here is derived from an EMBL/GenBank/DDBJ whole genome shotgun (WGS) entry which is preliminary data.</text>
</comment>
<evidence type="ECO:0000313" key="7">
    <source>
        <dbReference type="EMBL" id="MCY0386817.1"/>
    </source>
</evidence>
<feature type="transmembrane region" description="Helical" evidence="5">
    <location>
        <begin position="213"/>
        <end position="233"/>
    </location>
</feature>
<dbReference type="Gene3D" id="1.20.1250.20">
    <property type="entry name" value="MFS general substrate transporter like domains"/>
    <property type="match status" value="2"/>
</dbReference>
<dbReference type="PANTHER" id="PTHR11662">
    <property type="entry name" value="SOLUTE CARRIER FAMILY 17"/>
    <property type="match status" value="1"/>
</dbReference>
<feature type="transmembrane region" description="Helical" evidence="5">
    <location>
        <begin position="351"/>
        <end position="373"/>
    </location>
</feature>